<proteinExistence type="predicted"/>
<dbReference type="EMBL" id="AEOI02000008">
    <property type="protein sequence ID" value="ESW98478.1"/>
    <property type="molecule type" value="Genomic_DNA"/>
</dbReference>
<dbReference type="RefSeq" id="XP_013934361.1">
    <property type="nucleotide sequence ID" value="XM_014078886.1"/>
</dbReference>
<dbReference type="AlphaFoldDB" id="W1QF10"/>
<dbReference type="OrthoDB" id="185373at2759"/>
<dbReference type="InterPro" id="IPR013888">
    <property type="entry name" value="RNase_P_Rpm2_mt"/>
</dbReference>
<dbReference type="KEGG" id="opa:HPODL_04104"/>
<keyword evidence="2" id="KW-1185">Reference proteome</keyword>
<dbReference type="EC" id="3.1.26.5" evidence="1"/>
<dbReference type="OMA" id="IDWIPEF"/>
<evidence type="ECO:0000313" key="1">
    <source>
        <dbReference type="EMBL" id="ESW98478.1"/>
    </source>
</evidence>
<protein>
    <submittedName>
        <fullName evidence="1">Ribonuclease P</fullName>
        <ecNumber evidence="1">3.1.26.5</ecNumber>
    </submittedName>
</protein>
<dbReference type="HOGENOM" id="CLU_395404_0_0_1"/>
<sequence length="713" mass="80366">MYILCINPPINSNMVLRSFVNLTERTGASFARRRASNVSSSSGSKCYSHPFFKPSYSKPQDLLIVDDVAREDSGRKTRYSRYCNILTPAAMVTRNYVIFDQSQNTDDETRGQTPILLKKAGGKTNKNGHMSVCVGAVANGRRQLRLRRSNSTTVRTFALERPTGRREYSTVHELERQLRDLQVGEMGETGETAEKSEQAKEVDPATPLSVHERLIDELLSSNRPSEVLAVYFNLRGKGLVPTTALYNKVLRSIPQRTDTGESAEDKLTHLLNVYSDMLSNNLKPSDETYELVVGPLLKGAQNSYSTGEFRNSNDFFRIALELFLISHNSNAAIRFDQAVYHDLVRGLNRFKCVQILAADKLYELLKSRVDLTENLGLFLQLLKYAGYSKNTGLVNALYHDINDSIDAKVLEAQQYDIYAVMLESLLLCGQSAEAAAFLDQVVGHCDKSEQHALSKLLSSFIAGQAALDPAKAYNSYLKFNAVDWLPEVSVASLALVMRKFLDGNDFGSALQVWNMIVPRKDFDEAIQQLVQHDDYEYLSSMVDTLVGAALDRMDRQNLIRFTREIIIKDSLVLSNESLLNLVSYLNSNERQTELATALVINQGYKKSRDGTSLNNYLSLLVDFLTPSQYQSLFGSGLFKTAVEQYRVVNDNIYGLIKIFDYVSNLSQMTDQIKLKMKYYGKVLSFEFEDASNHYVQLPAELTRFKQYVSQLAE</sequence>
<dbReference type="Pfam" id="PF08579">
    <property type="entry name" value="RPM2"/>
    <property type="match status" value="1"/>
</dbReference>
<dbReference type="GO" id="GO:0004526">
    <property type="term" value="F:ribonuclease P activity"/>
    <property type="evidence" value="ECO:0007669"/>
    <property type="project" value="UniProtKB-EC"/>
</dbReference>
<organism evidence="1 2">
    <name type="scientific">Ogataea parapolymorpha (strain ATCC 26012 / BCRC 20466 / JCM 22074 / NRRL Y-7560 / DL-1)</name>
    <name type="common">Yeast</name>
    <name type="synonym">Hansenula polymorpha</name>
    <dbReference type="NCBI Taxonomy" id="871575"/>
    <lineage>
        <taxon>Eukaryota</taxon>
        <taxon>Fungi</taxon>
        <taxon>Dikarya</taxon>
        <taxon>Ascomycota</taxon>
        <taxon>Saccharomycotina</taxon>
        <taxon>Pichiomycetes</taxon>
        <taxon>Pichiales</taxon>
        <taxon>Pichiaceae</taxon>
        <taxon>Ogataea</taxon>
    </lineage>
</organism>
<dbReference type="Proteomes" id="UP000008673">
    <property type="component" value="Unassembled WGS sequence"/>
</dbReference>
<accession>W1QF10</accession>
<reference evidence="1 2" key="1">
    <citation type="journal article" date="2013" name="BMC Genomics">
        <title>Genome sequence and analysis of methylotrophic yeast Hansenula polymorpha DL1.</title>
        <authorList>
            <person name="Ravin N.V."/>
            <person name="Eldarov M.A."/>
            <person name="Kadnikov V.V."/>
            <person name="Beletsky A.V."/>
            <person name="Schneider J."/>
            <person name="Mardanova E.S."/>
            <person name="Smekalova E.M."/>
            <person name="Zvereva M.I."/>
            <person name="Dontsova O.A."/>
            <person name="Mardanov A.V."/>
            <person name="Skryabin K.G."/>
        </authorList>
    </citation>
    <scope>NUCLEOTIDE SEQUENCE [LARGE SCALE GENOMIC DNA]</scope>
    <source>
        <strain evidence="2">ATCC 26012 / BCRC 20466 / JCM 22074 / NRRL Y-7560 / DL-1</strain>
    </source>
</reference>
<dbReference type="eggNOG" id="ENOG502S4M0">
    <property type="taxonomic scope" value="Eukaryota"/>
</dbReference>
<dbReference type="Gene3D" id="1.25.40.10">
    <property type="entry name" value="Tetratricopeptide repeat domain"/>
    <property type="match status" value="1"/>
</dbReference>
<dbReference type="STRING" id="871575.W1QF10"/>
<comment type="caution">
    <text evidence="1">The sequence shown here is derived from an EMBL/GenBank/DDBJ whole genome shotgun (WGS) entry which is preliminary data.</text>
</comment>
<gene>
    <name evidence="1" type="ORF">HPODL_04104</name>
</gene>
<keyword evidence="1" id="KW-0378">Hydrolase</keyword>
<evidence type="ECO:0000313" key="2">
    <source>
        <dbReference type="Proteomes" id="UP000008673"/>
    </source>
</evidence>
<dbReference type="GeneID" id="25773535"/>
<dbReference type="InterPro" id="IPR011990">
    <property type="entry name" value="TPR-like_helical_dom_sf"/>
</dbReference>
<name>W1QF10_OGAPD</name>